<dbReference type="AlphaFoldDB" id="A0A0A1VWD3"/>
<name>A0A0A1VWD3_MICAE</name>
<accession>A0A0A1VWD3</accession>
<sequence>MVKCLDFVPAMPKLPQVKAFAGDLLKLGHFSTKQEVKELIDRAEQSLFQAKALAKNQLVSGEKVE</sequence>
<dbReference type="EMBL" id="BBPA01000053">
    <property type="protein sequence ID" value="GAL94142.1"/>
    <property type="molecule type" value="Genomic_DNA"/>
</dbReference>
<comment type="caution">
    <text evidence="1">The sequence shown here is derived from an EMBL/GenBank/DDBJ whole genome shotgun (WGS) entry which is preliminary data.</text>
</comment>
<reference evidence="2" key="1">
    <citation type="journal article" date="2015" name="Genome">
        <title>Whole Genome Sequence of the Non-Microcystin-Producing Microcystis aeruginosa Strain NIES-44.</title>
        <authorList>
            <person name="Okano K."/>
            <person name="Miyata N."/>
            <person name="Ozaki Y."/>
        </authorList>
    </citation>
    <scope>NUCLEOTIDE SEQUENCE [LARGE SCALE GENOMIC DNA]</scope>
    <source>
        <strain evidence="2">NIES-44</strain>
    </source>
</reference>
<gene>
    <name evidence="1" type="ORF">N44_02722</name>
</gene>
<protein>
    <submittedName>
        <fullName evidence="1">Uncharacterized protein</fullName>
    </submittedName>
</protein>
<proteinExistence type="predicted"/>
<organism evidence="1 2">
    <name type="scientific">Microcystis aeruginosa NIES-44</name>
    <dbReference type="NCBI Taxonomy" id="449439"/>
    <lineage>
        <taxon>Bacteria</taxon>
        <taxon>Bacillati</taxon>
        <taxon>Cyanobacteriota</taxon>
        <taxon>Cyanophyceae</taxon>
        <taxon>Oscillatoriophycideae</taxon>
        <taxon>Chroococcales</taxon>
        <taxon>Microcystaceae</taxon>
        <taxon>Microcystis</taxon>
    </lineage>
</organism>
<evidence type="ECO:0000313" key="1">
    <source>
        <dbReference type="EMBL" id="GAL94142.1"/>
    </source>
</evidence>
<dbReference type="Proteomes" id="UP000030321">
    <property type="component" value="Unassembled WGS sequence"/>
</dbReference>
<evidence type="ECO:0000313" key="2">
    <source>
        <dbReference type="Proteomes" id="UP000030321"/>
    </source>
</evidence>